<evidence type="ECO:0000256" key="1">
    <source>
        <dbReference type="SAM" id="MobiDB-lite"/>
    </source>
</evidence>
<dbReference type="Proteomes" id="UP000248924">
    <property type="component" value="Unassembled WGS sequence"/>
</dbReference>
<keyword evidence="2" id="KW-0812">Transmembrane</keyword>
<feature type="transmembrane region" description="Helical" evidence="2">
    <location>
        <begin position="56"/>
        <end position="76"/>
    </location>
</feature>
<sequence length="181" mass="19408">GHRSNARHAAPPAEDPDVWASPDAAERAARLDKRIADARAELSLQRRPARAYTRTTAGAIVLAALDWGAFGVHALFAVGGAAAAPGLLAHMFVAAGLTTSAVSLGAVWVWWSAWCRRQVRQEELAADEHERVVLEIGRVVAVILREGDLLAEARLSRAQRLLDTPGRGSVTEFPGRGPRGR</sequence>
<dbReference type="EMBL" id="POTY01000162">
    <property type="protein sequence ID" value="PZG13938.1"/>
    <property type="molecule type" value="Genomic_DNA"/>
</dbReference>
<feature type="transmembrane region" description="Helical" evidence="2">
    <location>
        <begin position="88"/>
        <end position="111"/>
    </location>
</feature>
<proteinExistence type="predicted"/>
<reference evidence="3 4" key="1">
    <citation type="submission" date="2018-01" db="EMBL/GenBank/DDBJ databases">
        <title>Draft genome sequence of Jishengella sp. NA12.</title>
        <authorList>
            <person name="Sahin N."/>
            <person name="Ay H."/>
            <person name="Saygin H."/>
        </authorList>
    </citation>
    <scope>NUCLEOTIDE SEQUENCE [LARGE SCALE GENOMIC DNA]</scope>
    <source>
        <strain evidence="3 4">NA12</strain>
    </source>
</reference>
<name>A0A2W2ENF1_9ACTN</name>
<keyword evidence="2" id="KW-0472">Membrane</keyword>
<protein>
    <submittedName>
        <fullName evidence="3">Uncharacterized protein</fullName>
    </submittedName>
</protein>
<keyword evidence="4" id="KW-1185">Reference proteome</keyword>
<evidence type="ECO:0000313" key="4">
    <source>
        <dbReference type="Proteomes" id="UP000248924"/>
    </source>
</evidence>
<gene>
    <name evidence="3" type="ORF">C1I95_22650</name>
</gene>
<keyword evidence="2" id="KW-1133">Transmembrane helix</keyword>
<evidence type="ECO:0000256" key="2">
    <source>
        <dbReference type="SAM" id="Phobius"/>
    </source>
</evidence>
<comment type="caution">
    <text evidence="3">The sequence shown here is derived from an EMBL/GenBank/DDBJ whole genome shotgun (WGS) entry which is preliminary data.</text>
</comment>
<feature type="region of interest" description="Disordered" evidence="1">
    <location>
        <begin position="1"/>
        <end position="21"/>
    </location>
</feature>
<accession>A0A2W2ENF1</accession>
<dbReference type="RefSeq" id="WP_199523862.1">
    <property type="nucleotide sequence ID" value="NZ_POTY01000162.1"/>
</dbReference>
<dbReference type="AlphaFoldDB" id="A0A2W2ENF1"/>
<feature type="non-terminal residue" evidence="3">
    <location>
        <position position="1"/>
    </location>
</feature>
<evidence type="ECO:0000313" key="3">
    <source>
        <dbReference type="EMBL" id="PZG13938.1"/>
    </source>
</evidence>
<organism evidence="3 4">
    <name type="scientific">Micromonospora craterilacus</name>
    <dbReference type="NCBI Taxonomy" id="1655439"/>
    <lineage>
        <taxon>Bacteria</taxon>
        <taxon>Bacillati</taxon>
        <taxon>Actinomycetota</taxon>
        <taxon>Actinomycetes</taxon>
        <taxon>Micromonosporales</taxon>
        <taxon>Micromonosporaceae</taxon>
        <taxon>Micromonospora</taxon>
    </lineage>
</organism>